<evidence type="ECO:0000313" key="6">
    <source>
        <dbReference type="Proteomes" id="UP001310890"/>
    </source>
</evidence>
<organism evidence="5 6">
    <name type="scientific">Meristemomyces frigidus</name>
    <dbReference type="NCBI Taxonomy" id="1508187"/>
    <lineage>
        <taxon>Eukaryota</taxon>
        <taxon>Fungi</taxon>
        <taxon>Dikarya</taxon>
        <taxon>Ascomycota</taxon>
        <taxon>Pezizomycotina</taxon>
        <taxon>Dothideomycetes</taxon>
        <taxon>Dothideomycetidae</taxon>
        <taxon>Mycosphaerellales</taxon>
        <taxon>Teratosphaeriaceae</taxon>
        <taxon>Meristemomyces</taxon>
    </lineage>
</organism>
<feature type="compositionally biased region" description="Basic and acidic residues" evidence="3">
    <location>
        <begin position="611"/>
        <end position="624"/>
    </location>
</feature>
<feature type="compositionally biased region" description="Low complexity" evidence="3">
    <location>
        <begin position="693"/>
        <end position="736"/>
    </location>
</feature>
<dbReference type="Proteomes" id="UP001310890">
    <property type="component" value="Unassembled WGS sequence"/>
</dbReference>
<accession>A0AAN7TBT8</accession>
<dbReference type="GO" id="GO:0008104">
    <property type="term" value="P:intracellular protein localization"/>
    <property type="evidence" value="ECO:0007669"/>
    <property type="project" value="TreeGrafter"/>
</dbReference>
<feature type="compositionally biased region" description="Low complexity" evidence="3">
    <location>
        <begin position="917"/>
        <end position="928"/>
    </location>
</feature>
<feature type="compositionally biased region" description="Polar residues" evidence="3">
    <location>
        <begin position="590"/>
        <end position="600"/>
    </location>
</feature>
<feature type="compositionally biased region" description="Polar residues" evidence="3">
    <location>
        <begin position="878"/>
        <end position="889"/>
    </location>
</feature>
<dbReference type="PROSITE" id="PS50002">
    <property type="entry name" value="SH3"/>
    <property type="match status" value="1"/>
</dbReference>
<dbReference type="Gene3D" id="2.30.30.40">
    <property type="entry name" value="SH3 Domains"/>
    <property type="match status" value="1"/>
</dbReference>
<sequence>MSRPGGLVRADTLDLQDQDNPTAAEHQKHPGQNGVAPHQASELHHVQEERQSEEQTLHEAWDLAGKATGQPDAQAGTIVEDISGTNGAHRDSEDGEGGESEADADDDMMDRISSSPSIDDGGYYPLLSPPRIRTCQIGKARLRIWPARSSSLSPSPTVTPTKESFNSSASSTCSTLDSSPFLHTPQHLPIQVRKGDYTPDWIALGRISDLAVQHGLAGGYGPGLEVEHGATLNEHDDAATFGSSNEDEGAQSEASVLAHEDLRPIESPFRKHDFQKTMDELMDPPAGHLEQSPSLTSIASFGSAELRSILLPVDDPLLDRSPSPTLSTTSTSSWESADTGSEDIDFEFVYALHTFVATVEGQANATKGDTMVLLDDSNSYWWLVRVVKDSSIGYLPAEHIETPTERLARLNKHRNIDLSATMLSDNSEKTRNPLKIAMRRRNAKTVQFAAPTYVEASDYDYSTDEEDQAMADSGHAVVAAQTDEPQHSAEVEEVGAPDARAEDGEERAMTPTHRASFEREQIATHTPAIDEPQLSPRLVDKTEAAPLKSKKGRNRDSFLKDETETKKISLTPGLLREDSASTKSVSSESVRNISTENLVKQISPPEATAVLKKDGKDKKKEKQKGGMLSGLFKSKKKDKKALYDAGVESDMEKPSLEIKRAPSPRASPQASSRNSPVERSVGANAVTGNGSGMAPMAATTQAQQPLVQAQSQAQTQSPLRPQQQIQNQQQQAQVQPRSILQTSTANQDQNQIREAPNNQQPKGAIFAELAGSEAAYEMSTGQEAQIVESHQPVETPAQQQQKQSEGTMSSIRNMLSPSSSEPKPLKAKRSKDRVELDDFDSADDGAHSPNPFLEQEERQRRASGDDSREAGRERLSESPVQITTSSSGFGNSGAFMQGSEIVHIPTPGEGPESDEASPTSLTSSPSIIEHPDQSHLRGQRGEMASPPDDDEATPTAPRSLSPQQQQPQPQQPHPNAANHPATVVPVTAAPPHSTSIFHTPPSPPPHDSDTASTTTTTTTTTPSTPSTKEQQWSDTHLRSWLDDGSEVKEMLILINDKSDVVPVGNDHPIMMDLFKEERKGLERMRGELDGLLGGYLARRGVALG</sequence>
<dbReference type="GO" id="GO:0030950">
    <property type="term" value="P:establishment or maintenance of actin cytoskeleton polarity"/>
    <property type="evidence" value="ECO:0007669"/>
    <property type="project" value="TreeGrafter"/>
</dbReference>
<dbReference type="InterPro" id="IPR053039">
    <property type="entry name" value="Polarity_Bud-Selection_Reg"/>
</dbReference>
<feature type="compositionally biased region" description="Basic and acidic residues" evidence="3">
    <location>
        <begin position="499"/>
        <end position="508"/>
    </location>
</feature>
<reference evidence="5" key="1">
    <citation type="submission" date="2023-08" db="EMBL/GenBank/DDBJ databases">
        <title>Black Yeasts Isolated from many extreme environments.</title>
        <authorList>
            <person name="Coleine C."/>
            <person name="Stajich J.E."/>
            <person name="Selbmann L."/>
        </authorList>
    </citation>
    <scope>NUCLEOTIDE SEQUENCE</scope>
    <source>
        <strain evidence="5">CCFEE 5401</strain>
    </source>
</reference>
<dbReference type="GO" id="GO:0051286">
    <property type="term" value="C:cell tip"/>
    <property type="evidence" value="ECO:0007669"/>
    <property type="project" value="TreeGrafter"/>
</dbReference>
<dbReference type="PANTHER" id="PTHR47775">
    <property type="entry name" value="BUD SITE SELECTION PROTEIN 14"/>
    <property type="match status" value="1"/>
</dbReference>
<feature type="compositionally biased region" description="Low complexity" evidence="3">
    <location>
        <begin position="953"/>
        <end position="999"/>
    </location>
</feature>
<feature type="compositionally biased region" description="Basic and acidic residues" evidence="3">
    <location>
        <begin position="554"/>
        <end position="567"/>
    </location>
</feature>
<evidence type="ECO:0000313" key="5">
    <source>
        <dbReference type="EMBL" id="KAK5109280.1"/>
    </source>
</evidence>
<feature type="domain" description="SH3" evidence="4">
    <location>
        <begin position="344"/>
        <end position="405"/>
    </location>
</feature>
<feature type="compositionally biased region" description="Basic and acidic residues" evidence="3">
    <location>
        <begin position="855"/>
        <end position="876"/>
    </location>
</feature>
<dbReference type="InterPro" id="IPR001452">
    <property type="entry name" value="SH3_domain"/>
</dbReference>
<evidence type="ECO:0000256" key="3">
    <source>
        <dbReference type="SAM" id="MobiDB-lite"/>
    </source>
</evidence>
<feature type="compositionally biased region" description="Basic and acidic residues" evidence="3">
    <location>
        <begin position="41"/>
        <end position="61"/>
    </location>
</feature>
<dbReference type="EMBL" id="JAVRRL010000067">
    <property type="protein sequence ID" value="KAK5109280.1"/>
    <property type="molecule type" value="Genomic_DNA"/>
</dbReference>
<evidence type="ECO:0000256" key="2">
    <source>
        <dbReference type="PROSITE-ProRule" id="PRU00192"/>
    </source>
</evidence>
<feature type="region of interest" description="Disordered" evidence="3">
    <location>
        <begin position="236"/>
        <end position="255"/>
    </location>
</feature>
<evidence type="ECO:0000256" key="1">
    <source>
        <dbReference type="ARBA" id="ARBA00022443"/>
    </source>
</evidence>
<dbReference type="FunFam" id="2.30.30.40:FF:000035">
    <property type="entry name" value="SH3 domain containing protein"/>
    <property type="match status" value="1"/>
</dbReference>
<feature type="compositionally biased region" description="Polar residues" evidence="3">
    <location>
        <begin position="738"/>
        <end position="761"/>
    </location>
</feature>
<dbReference type="AlphaFoldDB" id="A0AAN7TBT8"/>
<feature type="compositionally biased region" description="Low complexity" evidence="3">
    <location>
        <begin position="111"/>
        <end position="122"/>
    </location>
</feature>
<feature type="compositionally biased region" description="Low complexity" evidence="3">
    <location>
        <begin position="1010"/>
        <end position="1027"/>
    </location>
</feature>
<feature type="region of interest" description="Disordered" evidence="3">
    <location>
        <begin position="318"/>
        <end position="338"/>
    </location>
</feature>
<dbReference type="SMART" id="SM00326">
    <property type="entry name" value="SH3"/>
    <property type="match status" value="1"/>
</dbReference>
<feature type="compositionally biased region" description="Polar residues" evidence="3">
    <location>
        <begin position="796"/>
        <end position="813"/>
    </location>
</feature>
<feature type="compositionally biased region" description="Acidic residues" evidence="3">
    <location>
        <begin position="93"/>
        <end position="108"/>
    </location>
</feature>
<gene>
    <name evidence="5" type="ORF">LTR62_007154</name>
</gene>
<comment type="caution">
    <text evidence="5">The sequence shown here is derived from an EMBL/GenBank/DDBJ whole genome shotgun (WGS) entry which is preliminary data.</text>
</comment>
<dbReference type="GO" id="GO:0015630">
    <property type="term" value="C:microtubule cytoskeleton"/>
    <property type="evidence" value="ECO:0007669"/>
    <property type="project" value="TreeGrafter"/>
</dbReference>
<dbReference type="InterPro" id="IPR036028">
    <property type="entry name" value="SH3-like_dom_sf"/>
</dbReference>
<feature type="compositionally biased region" description="Basic and acidic residues" evidence="3">
    <location>
        <begin position="650"/>
        <end position="660"/>
    </location>
</feature>
<feature type="compositionally biased region" description="Low complexity" evidence="3">
    <location>
        <begin position="661"/>
        <end position="675"/>
    </location>
</feature>
<name>A0AAN7TBT8_9PEZI</name>
<dbReference type="PANTHER" id="PTHR47775:SF1">
    <property type="entry name" value="BUD SITE SELECTION PROTEIN 14"/>
    <property type="match status" value="1"/>
</dbReference>
<proteinExistence type="predicted"/>
<feature type="region of interest" description="Disordered" evidence="3">
    <location>
        <begin position="150"/>
        <end position="171"/>
    </location>
</feature>
<evidence type="ECO:0000259" key="4">
    <source>
        <dbReference type="PROSITE" id="PS50002"/>
    </source>
</evidence>
<protein>
    <recommendedName>
        <fullName evidence="4">SH3 domain-containing protein</fullName>
    </recommendedName>
</protein>
<feature type="region of interest" description="Disordered" evidence="3">
    <location>
        <begin position="483"/>
        <end position="1034"/>
    </location>
</feature>
<dbReference type="SUPFAM" id="SSF50044">
    <property type="entry name" value="SH3-domain"/>
    <property type="match status" value="1"/>
</dbReference>
<feature type="region of interest" description="Disordered" evidence="3">
    <location>
        <begin position="1"/>
        <end position="125"/>
    </location>
</feature>
<keyword evidence="1 2" id="KW-0728">SH3 domain</keyword>